<dbReference type="Proteomes" id="UP000570851">
    <property type="component" value="Unassembled WGS sequence"/>
</dbReference>
<comment type="caution">
    <text evidence="1">The sequence shown here is derived from an EMBL/GenBank/DDBJ whole genome shotgun (WGS) entry which is preliminary data.</text>
</comment>
<evidence type="ECO:0000313" key="1">
    <source>
        <dbReference type="EMBL" id="MBC1305159.1"/>
    </source>
</evidence>
<accession>A0ABR6SFG7</accession>
<keyword evidence="2" id="KW-1185">Reference proteome</keyword>
<organism evidence="1 2">
    <name type="scientific">Trichormus variabilis N2B</name>
    <dbReference type="NCBI Taxonomy" id="2681315"/>
    <lineage>
        <taxon>Bacteria</taxon>
        <taxon>Bacillati</taxon>
        <taxon>Cyanobacteriota</taxon>
        <taxon>Cyanophyceae</taxon>
        <taxon>Nostocales</taxon>
        <taxon>Nostocaceae</taxon>
        <taxon>Trichormus</taxon>
    </lineage>
</organism>
<evidence type="ECO:0000313" key="2">
    <source>
        <dbReference type="Proteomes" id="UP000570851"/>
    </source>
</evidence>
<dbReference type="RefSeq" id="WP_153228501.1">
    <property type="nucleotide sequence ID" value="NZ_JACKZP010000166.1"/>
</dbReference>
<protein>
    <submittedName>
        <fullName evidence="1">Uncharacterized protein</fullName>
    </submittedName>
</protein>
<reference evidence="1 2" key="1">
    <citation type="submission" date="2019-11" db="EMBL/GenBank/DDBJ databases">
        <title>Comparison of genomes from free-living endosymbiotic cyanobacteria isolated from Azolla.</title>
        <authorList>
            <person name="Thiel T."/>
            <person name="Pratte B."/>
        </authorList>
    </citation>
    <scope>NUCLEOTIDE SEQUENCE [LARGE SCALE GENOMIC DNA]</scope>
    <source>
        <strain evidence="1 2">N2B</strain>
    </source>
</reference>
<dbReference type="GeneID" id="58721656"/>
<sequence>MFYPLTTAMGCRRATLRAIPKIKDQLFTPPVEGIIRLPFKSARYGAKASRIKG</sequence>
<dbReference type="EMBL" id="JACKZP010000166">
    <property type="protein sequence ID" value="MBC1305159.1"/>
    <property type="molecule type" value="Genomic_DNA"/>
</dbReference>
<proteinExistence type="predicted"/>
<gene>
    <name evidence="1" type="ORF">GNE12_24940</name>
</gene>
<name>A0ABR6SFG7_ANAVA</name>